<comment type="caution">
    <text evidence="13">The sequence shown here is derived from an EMBL/GenBank/DDBJ whole genome shotgun (WGS) entry which is preliminary data.</text>
</comment>
<evidence type="ECO:0000256" key="7">
    <source>
        <dbReference type="ARBA" id="ARBA00022737"/>
    </source>
</evidence>
<dbReference type="Pfam" id="PF00132">
    <property type="entry name" value="Hexapep"/>
    <property type="match status" value="1"/>
</dbReference>
<comment type="pathway">
    <text evidence="2">Nucleotide-sugar biosynthesis; UDP-N-acetyl-alpha-D-glucosamine biosynthesis; UDP-N-acetyl-alpha-D-glucosamine from N-acetyl-alpha-D-glucosamine 1-phosphate: step 1/1.</text>
</comment>
<keyword evidence="6" id="KW-0548">Nucleotidyltransferase</keyword>
<dbReference type="InterPro" id="IPR011004">
    <property type="entry name" value="Trimer_LpxA-like_sf"/>
</dbReference>
<dbReference type="SUPFAM" id="SSF53448">
    <property type="entry name" value="Nucleotide-diphospho-sugar transferases"/>
    <property type="match status" value="1"/>
</dbReference>
<evidence type="ECO:0000256" key="5">
    <source>
        <dbReference type="ARBA" id="ARBA00022679"/>
    </source>
</evidence>
<dbReference type="Pfam" id="PF00483">
    <property type="entry name" value="NTP_transferase"/>
    <property type="match status" value="1"/>
</dbReference>
<comment type="similarity">
    <text evidence="4">In the N-terminal section; belongs to the N-acetylglucosamine-1-phosphate uridyltransferase family.</text>
</comment>
<dbReference type="GO" id="GO:0019134">
    <property type="term" value="F:glucosamine-1-phosphate N-acetyltransferase activity"/>
    <property type="evidence" value="ECO:0007669"/>
    <property type="project" value="UniProtKB-EC"/>
</dbReference>
<evidence type="ECO:0000256" key="10">
    <source>
        <dbReference type="ARBA" id="ARBA00048247"/>
    </source>
</evidence>
<dbReference type="PROSITE" id="PS00101">
    <property type="entry name" value="HEXAPEP_TRANSFERASES"/>
    <property type="match status" value="1"/>
</dbReference>
<comment type="similarity">
    <text evidence="3">In the C-terminal section; belongs to the transferase hexapeptide repeat family.</text>
</comment>
<dbReference type="InterPro" id="IPR001451">
    <property type="entry name" value="Hexapep"/>
</dbReference>
<name>A0A1F6AUX1_9BACT</name>
<keyword evidence="9" id="KW-0012">Acyltransferase</keyword>
<dbReference type="AlphaFoldDB" id="A0A1F6AUX1"/>
<evidence type="ECO:0000256" key="11">
    <source>
        <dbReference type="ARBA" id="ARBA00048493"/>
    </source>
</evidence>
<accession>A0A1F6AUX1</accession>
<evidence type="ECO:0000313" key="13">
    <source>
        <dbReference type="EMBL" id="OGG28283.1"/>
    </source>
</evidence>
<evidence type="ECO:0000259" key="12">
    <source>
        <dbReference type="Pfam" id="PF00483"/>
    </source>
</evidence>
<gene>
    <name evidence="13" type="ORF">A3A64_02390</name>
</gene>
<dbReference type="InterPro" id="IPR018357">
    <property type="entry name" value="Hexapep_transf_CS"/>
</dbReference>
<evidence type="ECO:0000256" key="8">
    <source>
        <dbReference type="ARBA" id="ARBA00023268"/>
    </source>
</evidence>
<comment type="catalytic activity">
    <reaction evidence="11">
        <text>N-acetyl-alpha-D-glucosamine 1-phosphate + UTP + H(+) = UDP-N-acetyl-alpha-D-glucosamine + diphosphate</text>
        <dbReference type="Rhea" id="RHEA:13509"/>
        <dbReference type="ChEBI" id="CHEBI:15378"/>
        <dbReference type="ChEBI" id="CHEBI:33019"/>
        <dbReference type="ChEBI" id="CHEBI:46398"/>
        <dbReference type="ChEBI" id="CHEBI:57705"/>
        <dbReference type="ChEBI" id="CHEBI:57776"/>
        <dbReference type="EC" id="2.7.7.23"/>
    </reaction>
</comment>
<keyword evidence="8" id="KW-0511">Multifunctional enzyme</keyword>
<evidence type="ECO:0000256" key="2">
    <source>
        <dbReference type="ARBA" id="ARBA00005208"/>
    </source>
</evidence>
<keyword evidence="5" id="KW-0808">Transferase</keyword>
<dbReference type="GO" id="GO:0003977">
    <property type="term" value="F:UDP-N-acetylglucosamine diphosphorylase activity"/>
    <property type="evidence" value="ECO:0007669"/>
    <property type="project" value="UniProtKB-EC"/>
</dbReference>
<evidence type="ECO:0000256" key="9">
    <source>
        <dbReference type="ARBA" id="ARBA00023315"/>
    </source>
</evidence>
<dbReference type="InterPro" id="IPR005835">
    <property type="entry name" value="NTP_transferase_dom"/>
</dbReference>
<dbReference type="Proteomes" id="UP000178305">
    <property type="component" value="Unassembled WGS sequence"/>
</dbReference>
<dbReference type="Gene3D" id="2.160.10.10">
    <property type="entry name" value="Hexapeptide repeat proteins"/>
    <property type="match status" value="1"/>
</dbReference>
<proteinExistence type="inferred from homology"/>
<comment type="catalytic activity">
    <reaction evidence="10">
        <text>alpha-D-glucosamine 1-phosphate + acetyl-CoA = N-acetyl-alpha-D-glucosamine 1-phosphate + CoA + H(+)</text>
        <dbReference type="Rhea" id="RHEA:13725"/>
        <dbReference type="ChEBI" id="CHEBI:15378"/>
        <dbReference type="ChEBI" id="CHEBI:57287"/>
        <dbReference type="ChEBI" id="CHEBI:57288"/>
        <dbReference type="ChEBI" id="CHEBI:57776"/>
        <dbReference type="ChEBI" id="CHEBI:58516"/>
        <dbReference type="EC" id="2.3.1.157"/>
    </reaction>
</comment>
<sequence>MKKDLVAVILAGGAGSRFWPLTTNKIVFPFFGKPLFDFSVRDVLPKDVSRAVIVASPDNRNVLQTQQRSVPTVTVVQQKPMGMADALLSAASEIADCELIILIADDLLDRGLLARVVSRGRSTGAFGVIAGWRTEKYFPGGYLKIENDRITGIVEKPGEGKAPSPYVAISGHYIRNSDVLLTEIKRTRGAGSDDIYERTLTSLAQHEEFVMEPYEGSWISLKYPWHVLDAMHYLLSTRIKSHRGKGVEIRDHVTIEGEVYLDDGVKIFENSKIVGPCYVGKHTIIGNNNIIRASHLGANCITGFSSDISRSYIGDDCWFHTNYMGDSVMESDVSMGSGAAVANLRLDDGEISTRVGDTKVATGRNKLGGILATGVRIGVNASIMPGVKIGKGSFIGSGVVLDNDLPERSFCVANTAYTVKRDIREVAPGVRNEFRKQL</sequence>
<keyword evidence="7" id="KW-0677">Repeat</keyword>
<comment type="pathway">
    <text evidence="1">Nucleotide-sugar biosynthesis; UDP-N-acetyl-alpha-D-glucosamine biosynthesis; N-acetyl-alpha-D-glucosamine 1-phosphate from alpha-D-glucosamine 6-phosphate (route II): step 2/2.</text>
</comment>
<dbReference type="SUPFAM" id="SSF51161">
    <property type="entry name" value="Trimeric LpxA-like enzymes"/>
    <property type="match status" value="1"/>
</dbReference>
<evidence type="ECO:0000256" key="6">
    <source>
        <dbReference type="ARBA" id="ARBA00022695"/>
    </source>
</evidence>
<evidence type="ECO:0000256" key="4">
    <source>
        <dbReference type="ARBA" id="ARBA00007947"/>
    </source>
</evidence>
<evidence type="ECO:0000313" key="14">
    <source>
        <dbReference type="Proteomes" id="UP000178305"/>
    </source>
</evidence>
<dbReference type="InterPro" id="IPR050065">
    <property type="entry name" value="GlmU-like"/>
</dbReference>
<reference evidence="13 14" key="1">
    <citation type="journal article" date="2016" name="Nat. Commun.">
        <title>Thousands of microbial genomes shed light on interconnected biogeochemical processes in an aquifer system.</title>
        <authorList>
            <person name="Anantharaman K."/>
            <person name="Brown C.T."/>
            <person name="Hug L.A."/>
            <person name="Sharon I."/>
            <person name="Castelle C.J."/>
            <person name="Probst A.J."/>
            <person name="Thomas B.C."/>
            <person name="Singh A."/>
            <person name="Wilkins M.J."/>
            <person name="Karaoz U."/>
            <person name="Brodie E.L."/>
            <person name="Williams K.H."/>
            <person name="Hubbard S.S."/>
            <person name="Banfield J.F."/>
        </authorList>
    </citation>
    <scope>NUCLEOTIDE SEQUENCE [LARGE SCALE GENOMIC DNA]</scope>
</reference>
<feature type="domain" description="Nucleotidyl transferase" evidence="12">
    <location>
        <begin position="7"/>
        <end position="216"/>
    </location>
</feature>
<evidence type="ECO:0000256" key="3">
    <source>
        <dbReference type="ARBA" id="ARBA00007707"/>
    </source>
</evidence>
<dbReference type="Gene3D" id="3.90.550.10">
    <property type="entry name" value="Spore Coat Polysaccharide Biosynthesis Protein SpsA, Chain A"/>
    <property type="match status" value="1"/>
</dbReference>
<dbReference type="InterPro" id="IPR029044">
    <property type="entry name" value="Nucleotide-diphossugar_trans"/>
</dbReference>
<dbReference type="PANTHER" id="PTHR43584:SF8">
    <property type="entry name" value="N-ACETYLMURAMATE ALPHA-1-PHOSPHATE URIDYLYLTRANSFERASE"/>
    <property type="match status" value="1"/>
</dbReference>
<evidence type="ECO:0000256" key="1">
    <source>
        <dbReference type="ARBA" id="ARBA00005166"/>
    </source>
</evidence>
<dbReference type="PANTHER" id="PTHR43584">
    <property type="entry name" value="NUCLEOTIDYL TRANSFERASE"/>
    <property type="match status" value="1"/>
</dbReference>
<dbReference type="EMBL" id="MFJY01000017">
    <property type="protein sequence ID" value="OGG28283.1"/>
    <property type="molecule type" value="Genomic_DNA"/>
</dbReference>
<organism evidence="13 14">
    <name type="scientific">Candidatus Gottesmanbacteria bacterium RIFCSPLOWO2_01_FULL_48_11</name>
    <dbReference type="NCBI Taxonomy" id="1798395"/>
    <lineage>
        <taxon>Bacteria</taxon>
        <taxon>Candidatus Gottesmaniibacteriota</taxon>
    </lineage>
</organism>
<protein>
    <recommendedName>
        <fullName evidence="12">Nucleotidyl transferase domain-containing protein</fullName>
    </recommendedName>
</protein>